<dbReference type="AlphaFoldDB" id="A0ABD2C2S8"/>
<comment type="caution">
    <text evidence="1">The sequence shown here is derived from an EMBL/GenBank/DDBJ whole genome shotgun (WGS) entry which is preliminary data.</text>
</comment>
<organism evidence="1 2">
    <name type="scientific">Vespula maculifrons</name>
    <name type="common">Eastern yellow jacket</name>
    <name type="synonym">Wasp</name>
    <dbReference type="NCBI Taxonomy" id="7453"/>
    <lineage>
        <taxon>Eukaryota</taxon>
        <taxon>Metazoa</taxon>
        <taxon>Ecdysozoa</taxon>
        <taxon>Arthropoda</taxon>
        <taxon>Hexapoda</taxon>
        <taxon>Insecta</taxon>
        <taxon>Pterygota</taxon>
        <taxon>Neoptera</taxon>
        <taxon>Endopterygota</taxon>
        <taxon>Hymenoptera</taxon>
        <taxon>Apocrita</taxon>
        <taxon>Aculeata</taxon>
        <taxon>Vespoidea</taxon>
        <taxon>Vespidae</taxon>
        <taxon>Vespinae</taxon>
        <taxon>Vespula</taxon>
    </lineage>
</organism>
<evidence type="ECO:0000313" key="2">
    <source>
        <dbReference type="Proteomes" id="UP001607303"/>
    </source>
</evidence>
<reference evidence="1 2" key="1">
    <citation type="journal article" date="2024" name="Ann. Entomol. Soc. Am.">
        <title>Genomic analyses of the southern and eastern yellowjacket wasps (Hymenoptera: Vespidae) reveal evolutionary signatures of social life.</title>
        <authorList>
            <person name="Catto M.A."/>
            <person name="Caine P.B."/>
            <person name="Orr S.E."/>
            <person name="Hunt B.G."/>
            <person name="Goodisman M.A.D."/>
        </authorList>
    </citation>
    <scope>NUCLEOTIDE SEQUENCE [LARGE SCALE GENOMIC DNA]</scope>
    <source>
        <strain evidence="1">232</strain>
        <tissue evidence="1">Head and thorax</tissue>
    </source>
</reference>
<proteinExistence type="predicted"/>
<keyword evidence="2" id="KW-1185">Reference proteome</keyword>
<protein>
    <submittedName>
        <fullName evidence="1">Uncharacterized protein</fullName>
    </submittedName>
</protein>
<accession>A0ABD2C2S8</accession>
<gene>
    <name evidence="1" type="ORF">V1477_010736</name>
</gene>
<sequence>MRKCKRMWIKNSEKKEYENNKIIVIERCITSILDSDLKLGTKTVITLHEPAILRSPVISIDSCSSLVSSKSCAWSSCTSSSSTFCESETSSCN</sequence>
<dbReference type="Proteomes" id="UP001607303">
    <property type="component" value="Unassembled WGS sequence"/>
</dbReference>
<dbReference type="EMBL" id="JAYRBN010000061">
    <property type="protein sequence ID" value="KAL2739347.1"/>
    <property type="molecule type" value="Genomic_DNA"/>
</dbReference>
<evidence type="ECO:0000313" key="1">
    <source>
        <dbReference type="EMBL" id="KAL2739347.1"/>
    </source>
</evidence>
<name>A0ABD2C2S8_VESMC</name>